<accession>A0A8S5UJ80</accession>
<sequence>MFSFARQLLSTAGTIKKAGGDGMDEVKNYTGNGMPIISTADNEKSTGAADKSPVMTGRDVIYTDEVAVTAENVIRVLRDALPTFHSNQKEIQYLYGYYKGNQPILNRIKNVRPEIKNMIVENHAWEIVTFKVAYLLGAPITYTRRKTSDESRNDEIGQLNEIMHVLDKEAADHDIAEWNHICGTAYRYIVGSTNTGEGIDSGSCDPRRTAVIYSRELDARPVMAFQETVRDNAPVLYTCWTPNETFYISQDKIVRREIHGVGYVPIIEYPLNNARVGAFEVVLTVLDAINTLSSNRLDGTEQFVQSFLKFVNCKIDKEKYQDFLELGAIYIQSDGLNPSDVDIVSSELDQTQAQVEIDHLYQQALIICGMPDRNGTNRASGDSGQAVILRDGWTMAESTARDTIMQWERSEKKFLRIALSLLKTLGRLDLSLSDVDIRFTKGNTENLLVKVQALSGLLAAGVAPMHVFPIVHLFDDPNQVCSDSEKYLAKWLPVSEPKAAEQGETGGDTDGASQ</sequence>
<dbReference type="EMBL" id="BK016093">
    <property type="protein sequence ID" value="DAF94458.1"/>
    <property type="molecule type" value="Genomic_DNA"/>
</dbReference>
<protein>
    <submittedName>
        <fullName evidence="1">Portal</fullName>
    </submittedName>
</protein>
<organism evidence="1">
    <name type="scientific">Siphoviridae sp. ctTDf8</name>
    <dbReference type="NCBI Taxonomy" id="2825517"/>
    <lineage>
        <taxon>Viruses</taxon>
        <taxon>Duplodnaviria</taxon>
        <taxon>Heunggongvirae</taxon>
        <taxon>Uroviricota</taxon>
        <taxon>Caudoviricetes</taxon>
    </lineage>
</organism>
<name>A0A8S5UJ80_9CAUD</name>
<dbReference type="Pfam" id="PF05133">
    <property type="entry name" value="SPP1_portal"/>
    <property type="match status" value="1"/>
</dbReference>
<proteinExistence type="predicted"/>
<dbReference type="InterPro" id="IPR021145">
    <property type="entry name" value="Portal_protein_SPP1_Gp6-like"/>
</dbReference>
<evidence type="ECO:0000313" key="1">
    <source>
        <dbReference type="EMBL" id="DAF94458.1"/>
    </source>
</evidence>
<reference evidence="1" key="1">
    <citation type="journal article" date="2021" name="Proc. Natl. Acad. Sci. U.S.A.">
        <title>A Catalog of Tens of Thousands of Viruses from Human Metagenomes Reveals Hidden Associations with Chronic Diseases.</title>
        <authorList>
            <person name="Tisza M.J."/>
            <person name="Buck C.B."/>
        </authorList>
    </citation>
    <scope>NUCLEOTIDE SEQUENCE</scope>
    <source>
        <strain evidence="1">CtTDf8</strain>
    </source>
</reference>